<feature type="transmembrane region" description="Helical" evidence="7">
    <location>
        <begin position="129"/>
        <end position="148"/>
    </location>
</feature>
<comment type="similarity">
    <text evidence="7">Belongs to the binding-protein-dependent transport system permease family.</text>
</comment>
<dbReference type="PROSITE" id="PS50928">
    <property type="entry name" value="ABC_TM1"/>
    <property type="match status" value="1"/>
</dbReference>
<sequence>MRAYVDDFFGRLINISGLVTLFLLWEILPRTGIINGQFIPPLSVVCWEIAKMANDGSLFLHVTASLQRTIVGLLLAVGLAVPMGFLLGGVFPALSKQLRPLFRLFGQINAFSLFPIFILFFGIGEIAKLAIIFWSTVWPVLFTTIVGVRNIDPLYIKSARSMGADKATIFNKVVLPGAAPVIFTGVRTGASHAFLMLIAAEMIGAHAGLGWVIHNSEVNAIMPRLFAGMIIIAILGTALNYVLYMLEESLVDWKQAVERIE</sequence>
<dbReference type="STRING" id="146817.SAMN04488502_103155"/>
<dbReference type="Gene3D" id="1.10.3720.10">
    <property type="entry name" value="MetI-like"/>
    <property type="match status" value="1"/>
</dbReference>
<evidence type="ECO:0000313" key="10">
    <source>
        <dbReference type="Proteomes" id="UP000214880"/>
    </source>
</evidence>
<evidence type="ECO:0000256" key="5">
    <source>
        <dbReference type="ARBA" id="ARBA00022989"/>
    </source>
</evidence>
<dbReference type="Proteomes" id="UP000214880">
    <property type="component" value="Unassembled WGS sequence"/>
</dbReference>
<feature type="transmembrane region" description="Helical" evidence="7">
    <location>
        <begin position="169"/>
        <end position="186"/>
    </location>
</feature>
<accession>A0A1G9S154</accession>
<dbReference type="InterPro" id="IPR000515">
    <property type="entry name" value="MetI-like"/>
</dbReference>
<evidence type="ECO:0000256" key="4">
    <source>
        <dbReference type="ARBA" id="ARBA00022692"/>
    </source>
</evidence>
<keyword evidence="10" id="KW-1185">Reference proteome</keyword>
<dbReference type="PANTHER" id="PTHR30151:SF0">
    <property type="entry name" value="ABC TRANSPORTER PERMEASE PROTEIN MJ0413-RELATED"/>
    <property type="match status" value="1"/>
</dbReference>
<feature type="transmembrane region" description="Helical" evidence="7">
    <location>
        <begin position="225"/>
        <end position="244"/>
    </location>
</feature>
<dbReference type="EMBL" id="FNHB01000003">
    <property type="protein sequence ID" value="SDM28475.1"/>
    <property type="molecule type" value="Genomic_DNA"/>
</dbReference>
<feature type="domain" description="ABC transmembrane type-1" evidence="8">
    <location>
        <begin position="62"/>
        <end position="243"/>
    </location>
</feature>
<dbReference type="CDD" id="cd06261">
    <property type="entry name" value="TM_PBP2"/>
    <property type="match status" value="1"/>
</dbReference>
<feature type="transmembrane region" description="Helical" evidence="7">
    <location>
        <begin position="12"/>
        <end position="28"/>
    </location>
</feature>
<feature type="transmembrane region" description="Helical" evidence="7">
    <location>
        <begin position="70"/>
        <end position="94"/>
    </location>
</feature>
<feature type="transmembrane region" description="Helical" evidence="7">
    <location>
        <begin position="101"/>
        <end position="123"/>
    </location>
</feature>
<keyword evidence="2 7" id="KW-0813">Transport</keyword>
<keyword evidence="4 7" id="KW-0812">Transmembrane</keyword>
<evidence type="ECO:0000256" key="7">
    <source>
        <dbReference type="RuleBase" id="RU363032"/>
    </source>
</evidence>
<reference evidence="9 10" key="1">
    <citation type="submission" date="2016-10" db="EMBL/GenBank/DDBJ databases">
        <authorList>
            <person name="de Groot N.N."/>
        </authorList>
    </citation>
    <scope>NUCLEOTIDE SEQUENCE [LARGE SCALE GENOMIC DNA]</scope>
    <source>
        <strain evidence="9 10">DSM 1736</strain>
    </source>
</reference>
<dbReference type="Pfam" id="PF00528">
    <property type="entry name" value="BPD_transp_1"/>
    <property type="match status" value="1"/>
</dbReference>
<dbReference type="InterPro" id="IPR035906">
    <property type="entry name" value="MetI-like_sf"/>
</dbReference>
<feature type="transmembrane region" description="Helical" evidence="7">
    <location>
        <begin position="192"/>
        <end position="213"/>
    </location>
</feature>
<dbReference type="OrthoDB" id="9796361at2"/>
<evidence type="ECO:0000259" key="8">
    <source>
        <dbReference type="PROSITE" id="PS50928"/>
    </source>
</evidence>
<dbReference type="GO" id="GO:0005886">
    <property type="term" value="C:plasma membrane"/>
    <property type="evidence" value="ECO:0007669"/>
    <property type="project" value="UniProtKB-SubCell"/>
</dbReference>
<keyword evidence="5 7" id="KW-1133">Transmembrane helix</keyword>
<evidence type="ECO:0000256" key="1">
    <source>
        <dbReference type="ARBA" id="ARBA00004651"/>
    </source>
</evidence>
<keyword evidence="6 7" id="KW-0472">Membrane</keyword>
<comment type="subcellular location">
    <subcellularLocation>
        <location evidence="1 7">Cell membrane</location>
        <topology evidence="1 7">Multi-pass membrane protein</topology>
    </subcellularLocation>
</comment>
<dbReference type="GO" id="GO:0055085">
    <property type="term" value="P:transmembrane transport"/>
    <property type="evidence" value="ECO:0007669"/>
    <property type="project" value="InterPro"/>
</dbReference>
<keyword evidence="3" id="KW-1003">Cell membrane</keyword>
<evidence type="ECO:0000313" key="9">
    <source>
        <dbReference type="EMBL" id="SDM28475.1"/>
    </source>
</evidence>
<protein>
    <submittedName>
        <fullName evidence="9">NitT/TauT family transport system permease protein</fullName>
    </submittedName>
</protein>
<proteinExistence type="inferred from homology"/>
<evidence type="ECO:0000256" key="6">
    <source>
        <dbReference type="ARBA" id="ARBA00023136"/>
    </source>
</evidence>
<organism evidence="9 10">
    <name type="scientific">Dendrosporobacter quercicolus</name>
    <dbReference type="NCBI Taxonomy" id="146817"/>
    <lineage>
        <taxon>Bacteria</taxon>
        <taxon>Bacillati</taxon>
        <taxon>Bacillota</taxon>
        <taxon>Negativicutes</taxon>
        <taxon>Selenomonadales</taxon>
        <taxon>Sporomusaceae</taxon>
        <taxon>Dendrosporobacter</taxon>
    </lineage>
</organism>
<evidence type="ECO:0000256" key="3">
    <source>
        <dbReference type="ARBA" id="ARBA00022475"/>
    </source>
</evidence>
<gene>
    <name evidence="9" type="ORF">SAMN04488502_103155</name>
</gene>
<dbReference type="PANTHER" id="PTHR30151">
    <property type="entry name" value="ALKANE SULFONATE ABC TRANSPORTER-RELATED, MEMBRANE SUBUNIT"/>
    <property type="match status" value="1"/>
</dbReference>
<evidence type="ECO:0000256" key="2">
    <source>
        <dbReference type="ARBA" id="ARBA00022448"/>
    </source>
</evidence>
<dbReference type="SUPFAM" id="SSF161098">
    <property type="entry name" value="MetI-like"/>
    <property type="match status" value="1"/>
</dbReference>
<dbReference type="AlphaFoldDB" id="A0A1G9S154"/>
<dbReference type="RefSeq" id="WP_092071621.1">
    <property type="nucleotide sequence ID" value="NZ_FNHB01000003.1"/>
</dbReference>
<name>A0A1G9S154_9FIRM</name>